<sequence>HVSLKFVSNDKIDNSIYKFYPTQRNIKLIRFADGLRTNAVLSRVLSLHVSLSGATITLELFCYKQKLMCFKIQEHKIRRRKVQVVRSTSGR</sequence>
<accession>A0AAD8A6H1</accession>
<dbReference type="Proteomes" id="UP001233999">
    <property type="component" value="Unassembled WGS sequence"/>
</dbReference>
<reference evidence="1" key="1">
    <citation type="journal article" date="2023" name="IScience">
        <title>Live-bearing cockroach genome reveals convergent evolutionary mechanisms linked to viviparity in insects and beyond.</title>
        <authorList>
            <person name="Fouks B."/>
            <person name="Harrison M.C."/>
            <person name="Mikhailova A.A."/>
            <person name="Marchal E."/>
            <person name="English S."/>
            <person name="Carruthers M."/>
            <person name="Jennings E.C."/>
            <person name="Chiamaka E.L."/>
            <person name="Frigard R.A."/>
            <person name="Pippel M."/>
            <person name="Attardo G.M."/>
            <person name="Benoit J.B."/>
            <person name="Bornberg-Bauer E."/>
            <person name="Tobe S.S."/>
        </authorList>
    </citation>
    <scope>NUCLEOTIDE SEQUENCE</scope>
    <source>
        <strain evidence="1">Stay&amp;Tobe</strain>
    </source>
</reference>
<evidence type="ECO:0000313" key="1">
    <source>
        <dbReference type="EMBL" id="KAJ9593347.1"/>
    </source>
</evidence>
<organism evidence="1 2">
    <name type="scientific">Diploptera punctata</name>
    <name type="common">Pacific beetle cockroach</name>
    <dbReference type="NCBI Taxonomy" id="6984"/>
    <lineage>
        <taxon>Eukaryota</taxon>
        <taxon>Metazoa</taxon>
        <taxon>Ecdysozoa</taxon>
        <taxon>Arthropoda</taxon>
        <taxon>Hexapoda</taxon>
        <taxon>Insecta</taxon>
        <taxon>Pterygota</taxon>
        <taxon>Neoptera</taxon>
        <taxon>Polyneoptera</taxon>
        <taxon>Dictyoptera</taxon>
        <taxon>Blattodea</taxon>
        <taxon>Blaberoidea</taxon>
        <taxon>Blaberidae</taxon>
        <taxon>Diplopterinae</taxon>
        <taxon>Diploptera</taxon>
    </lineage>
</organism>
<protein>
    <submittedName>
        <fullName evidence="1">Uncharacterized protein</fullName>
    </submittedName>
</protein>
<dbReference type="AlphaFoldDB" id="A0AAD8A6H1"/>
<feature type="non-terminal residue" evidence="1">
    <location>
        <position position="1"/>
    </location>
</feature>
<name>A0AAD8A6H1_DIPPU</name>
<dbReference type="EMBL" id="JASPKZ010003446">
    <property type="protein sequence ID" value="KAJ9593347.1"/>
    <property type="molecule type" value="Genomic_DNA"/>
</dbReference>
<keyword evidence="2" id="KW-1185">Reference proteome</keyword>
<comment type="caution">
    <text evidence="1">The sequence shown here is derived from an EMBL/GenBank/DDBJ whole genome shotgun (WGS) entry which is preliminary data.</text>
</comment>
<gene>
    <name evidence="1" type="ORF">L9F63_015117</name>
</gene>
<evidence type="ECO:0000313" key="2">
    <source>
        <dbReference type="Proteomes" id="UP001233999"/>
    </source>
</evidence>
<reference evidence="1" key="2">
    <citation type="submission" date="2023-05" db="EMBL/GenBank/DDBJ databases">
        <authorList>
            <person name="Fouks B."/>
        </authorList>
    </citation>
    <scope>NUCLEOTIDE SEQUENCE</scope>
    <source>
        <strain evidence="1">Stay&amp;Tobe</strain>
        <tissue evidence="1">Testes</tissue>
    </source>
</reference>
<feature type="non-terminal residue" evidence="1">
    <location>
        <position position="91"/>
    </location>
</feature>
<proteinExistence type="predicted"/>